<protein>
    <submittedName>
        <fullName evidence="1">DUF493 family protein</fullName>
    </submittedName>
</protein>
<dbReference type="Pfam" id="PF04359">
    <property type="entry name" value="DUF493"/>
    <property type="match status" value="1"/>
</dbReference>
<name>A0A5D8Z8H7_9GAMM</name>
<sequence length="92" mass="10235">MDIHSDNPAHGYQFPGEFELSAMGPAEAGLEASLPKLLMEAGVDVIHEDVSWKASSSGKFVSVRIRFRAQNRDDHVRAHAALREHPDVKWTL</sequence>
<dbReference type="EMBL" id="VTRV01000094">
    <property type="protein sequence ID" value="TZF88944.1"/>
    <property type="molecule type" value="Genomic_DNA"/>
</dbReference>
<proteinExistence type="predicted"/>
<evidence type="ECO:0000313" key="2">
    <source>
        <dbReference type="Proteomes" id="UP000323164"/>
    </source>
</evidence>
<dbReference type="SUPFAM" id="SSF117991">
    <property type="entry name" value="YbeD/HP0495-like"/>
    <property type="match status" value="1"/>
</dbReference>
<reference evidence="1 2" key="1">
    <citation type="submission" date="2019-08" db="EMBL/GenBank/DDBJ databases">
        <title>Draft genome sequence of Lysobacter sp. UKS-15.</title>
        <authorList>
            <person name="Im W.-T."/>
        </authorList>
    </citation>
    <scope>NUCLEOTIDE SEQUENCE [LARGE SCALE GENOMIC DNA]</scope>
    <source>
        <strain evidence="1 2">UKS-15</strain>
    </source>
</reference>
<accession>A0A5D8Z8H7</accession>
<dbReference type="OrthoDB" id="9793424at2"/>
<dbReference type="InterPro" id="IPR027471">
    <property type="entry name" value="YbeD-like_sf"/>
</dbReference>
<dbReference type="AlphaFoldDB" id="A0A5D8Z8H7"/>
<keyword evidence="2" id="KW-1185">Reference proteome</keyword>
<dbReference type="Gene3D" id="3.30.70.260">
    <property type="match status" value="1"/>
</dbReference>
<dbReference type="InterPro" id="IPR007454">
    <property type="entry name" value="UPF0250_YbeD-like"/>
</dbReference>
<organism evidence="1 2">
    <name type="scientific">Cognatilysobacter lacus</name>
    <dbReference type="NCBI Taxonomy" id="1643323"/>
    <lineage>
        <taxon>Bacteria</taxon>
        <taxon>Pseudomonadati</taxon>
        <taxon>Pseudomonadota</taxon>
        <taxon>Gammaproteobacteria</taxon>
        <taxon>Lysobacterales</taxon>
        <taxon>Lysobacteraceae</taxon>
        <taxon>Cognatilysobacter</taxon>
    </lineage>
</organism>
<evidence type="ECO:0000313" key="1">
    <source>
        <dbReference type="EMBL" id="TZF88944.1"/>
    </source>
</evidence>
<dbReference type="RefSeq" id="WP_149353069.1">
    <property type="nucleotide sequence ID" value="NZ_VTRV01000094.1"/>
</dbReference>
<gene>
    <name evidence="1" type="ORF">FW784_09295</name>
</gene>
<dbReference type="Proteomes" id="UP000323164">
    <property type="component" value="Unassembled WGS sequence"/>
</dbReference>
<comment type="caution">
    <text evidence="1">The sequence shown here is derived from an EMBL/GenBank/DDBJ whole genome shotgun (WGS) entry which is preliminary data.</text>
</comment>